<name>A0A381WDD8_9ZZZZ</name>
<protein>
    <recommendedName>
        <fullName evidence="1">Asparagine synthetase domain-containing protein</fullName>
    </recommendedName>
</protein>
<dbReference type="AlphaFoldDB" id="A0A381WDD8"/>
<dbReference type="EMBL" id="UINC01011451">
    <property type="protein sequence ID" value="SVA50540.1"/>
    <property type="molecule type" value="Genomic_DNA"/>
</dbReference>
<organism evidence="2">
    <name type="scientific">marine metagenome</name>
    <dbReference type="NCBI Taxonomy" id="408172"/>
    <lineage>
        <taxon>unclassified sequences</taxon>
        <taxon>metagenomes</taxon>
        <taxon>ecological metagenomes</taxon>
    </lineage>
</organism>
<dbReference type="GO" id="GO:0006529">
    <property type="term" value="P:asparagine biosynthetic process"/>
    <property type="evidence" value="ECO:0007669"/>
    <property type="project" value="InterPro"/>
</dbReference>
<sequence length="103" mass="11610">MEPHSITNILTLRYDPSINPILPKKTWNDLKPLVEKPSIDLIEKLIEKTLRKQIDVSYVKKICIALSGGIDSTLILTLIKKILPDIQVDAISIKFANSVDETE</sequence>
<dbReference type="InterPro" id="IPR014729">
    <property type="entry name" value="Rossmann-like_a/b/a_fold"/>
</dbReference>
<proteinExistence type="predicted"/>
<gene>
    <name evidence="2" type="ORF">METZ01_LOCUS103394</name>
</gene>
<dbReference type="GO" id="GO:0004066">
    <property type="term" value="F:asparagine synthase (glutamine-hydrolyzing) activity"/>
    <property type="evidence" value="ECO:0007669"/>
    <property type="project" value="InterPro"/>
</dbReference>
<feature type="domain" description="Asparagine synthetase" evidence="1">
    <location>
        <begin position="43"/>
        <end position="101"/>
    </location>
</feature>
<dbReference type="InterPro" id="IPR001962">
    <property type="entry name" value="Asn_synthase"/>
</dbReference>
<evidence type="ECO:0000259" key="1">
    <source>
        <dbReference type="Pfam" id="PF00733"/>
    </source>
</evidence>
<dbReference type="Pfam" id="PF00733">
    <property type="entry name" value="Asn_synthase"/>
    <property type="match status" value="1"/>
</dbReference>
<dbReference type="Gene3D" id="3.40.50.620">
    <property type="entry name" value="HUPs"/>
    <property type="match status" value="1"/>
</dbReference>
<feature type="non-terminal residue" evidence="2">
    <location>
        <position position="103"/>
    </location>
</feature>
<evidence type="ECO:0000313" key="2">
    <source>
        <dbReference type="EMBL" id="SVA50540.1"/>
    </source>
</evidence>
<accession>A0A381WDD8</accession>
<dbReference type="SUPFAM" id="SSF52402">
    <property type="entry name" value="Adenine nucleotide alpha hydrolases-like"/>
    <property type="match status" value="1"/>
</dbReference>
<reference evidence="2" key="1">
    <citation type="submission" date="2018-05" db="EMBL/GenBank/DDBJ databases">
        <authorList>
            <person name="Lanie J.A."/>
            <person name="Ng W.-L."/>
            <person name="Kazmierczak K.M."/>
            <person name="Andrzejewski T.M."/>
            <person name="Davidsen T.M."/>
            <person name="Wayne K.J."/>
            <person name="Tettelin H."/>
            <person name="Glass J.I."/>
            <person name="Rusch D."/>
            <person name="Podicherti R."/>
            <person name="Tsui H.-C.T."/>
            <person name="Winkler M.E."/>
        </authorList>
    </citation>
    <scope>NUCLEOTIDE SEQUENCE</scope>
</reference>